<evidence type="ECO:0000256" key="3">
    <source>
        <dbReference type="ARBA" id="ARBA00022544"/>
    </source>
</evidence>
<organism evidence="11 12">
    <name type="scientific">Shimazuella alba</name>
    <dbReference type="NCBI Taxonomy" id="2690964"/>
    <lineage>
        <taxon>Bacteria</taxon>
        <taxon>Bacillati</taxon>
        <taxon>Bacillota</taxon>
        <taxon>Bacilli</taxon>
        <taxon>Bacillales</taxon>
        <taxon>Thermoactinomycetaceae</taxon>
        <taxon>Shimazuella</taxon>
    </lineage>
</organism>
<feature type="domain" description="Spore germination GerAC-like C-terminal" evidence="9">
    <location>
        <begin position="228"/>
        <end position="391"/>
    </location>
</feature>
<comment type="subcellular location">
    <subcellularLocation>
        <location evidence="1">Membrane</location>
        <topology evidence="1">Lipid-anchor</topology>
    </subcellularLocation>
</comment>
<evidence type="ECO:0000256" key="4">
    <source>
        <dbReference type="ARBA" id="ARBA00022729"/>
    </source>
</evidence>
<dbReference type="PANTHER" id="PTHR35789:SF1">
    <property type="entry name" value="SPORE GERMINATION PROTEIN B3"/>
    <property type="match status" value="1"/>
</dbReference>
<evidence type="ECO:0000256" key="8">
    <source>
        <dbReference type="SAM" id="Phobius"/>
    </source>
</evidence>
<evidence type="ECO:0000313" key="12">
    <source>
        <dbReference type="Proteomes" id="UP000430692"/>
    </source>
</evidence>
<dbReference type="Pfam" id="PF25198">
    <property type="entry name" value="Spore_GerAC_N"/>
    <property type="match status" value="1"/>
</dbReference>
<dbReference type="Pfam" id="PF05504">
    <property type="entry name" value="Spore_GerAC"/>
    <property type="match status" value="1"/>
</dbReference>
<evidence type="ECO:0000256" key="1">
    <source>
        <dbReference type="ARBA" id="ARBA00004635"/>
    </source>
</evidence>
<dbReference type="EMBL" id="WUUL01000003">
    <property type="protein sequence ID" value="MXQ53335.1"/>
    <property type="molecule type" value="Genomic_DNA"/>
</dbReference>
<keyword evidence="7" id="KW-0449">Lipoprotein</keyword>
<dbReference type="GO" id="GO:0009847">
    <property type="term" value="P:spore germination"/>
    <property type="evidence" value="ECO:0007669"/>
    <property type="project" value="InterPro"/>
</dbReference>
<dbReference type="AlphaFoldDB" id="A0A6I4VT06"/>
<comment type="similarity">
    <text evidence="2">Belongs to the GerABKC lipoprotein family.</text>
</comment>
<dbReference type="InterPro" id="IPR046953">
    <property type="entry name" value="Spore_GerAC-like_C"/>
</dbReference>
<dbReference type="PANTHER" id="PTHR35789">
    <property type="entry name" value="SPORE GERMINATION PROTEIN B3"/>
    <property type="match status" value="1"/>
</dbReference>
<keyword evidence="4" id="KW-0732">Signal</keyword>
<dbReference type="NCBIfam" id="TIGR02887">
    <property type="entry name" value="spore_ger_x_C"/>
    <property type="match status" value="1"/>
</dbReference>
<evidence type="ECO:0000256" key="2">
    <source>
        <dbReference type="ARBA" id="ARBA00007886"/>
    </source>
</evidence>
<comment type="caution">
    <text evidence="11">The sequence shown here is derived from an EMBL/GenBank/DDBJ whole genome shotgun (WGS) entry which is preliminary data.</text>
</comment>
<dbReference type="GO" id="GO:0016020">
    <property type="term" value="C:membrane"/>
    <property type="evidence" value="ECO:0007669"/>
    <property type="project" value="UniProtKB-SubCell"/>
</dbReference>
<keyword evidence="5 8" id="KW-0472">Membrane</keyword>
<keyword evidence="3" id="KW-0309">Germination</keyword>
<evidence type="ECO:0000259" key="10">
    <source>
        <dbReference type="Pfam" id="PF25198"/>
    </source>
</evidence>
<dbReference type="Gene3D" id="6.20.190.10">
    <property type="entry name" value="Nutrient germinant receptor protein C, domain 1"/>
    <property type="match status" value="1"/>
</dbReference>
<keyword evidence="12" id="KW-1185">Reference proteome</keyword>
<evidence type="ECO:0000256" key="6">
    <source>
        <dbReference type="ARBA" id="ARBA00023139"/>
    </source>
</evidence>
<dbReference type="Gene3D" id="3.30.300.210">
    <property type="entry name" value="Nutrient germinant receptor protein C, domain 3"/>
    <property type="match status" value="1"/>
</dbReference>
<feature type="transmembrane region" description="Helical" evidence="8">
    <location>
        <begin position="6"/>
        <end position="24"/>
    </location>
</feature>
<dbReference type="PROSITE" id="PS51257">
    <property type="entry name" value="PROKAR_LIPOPROTEIN"/>
    <property type="match status" value="1"/>
</dbReference>
<keyword evidence="6" id="KW-0564">Palmitate</keyword>
<keyword evidence="8" id="KW-1133">Transmembrane helix</keyword>
<accession>A0A6I4VT06</accession>
<sequence>MVDTKRLIKILMFILCTIIIVGCWNRRELNDLAVSVAMGIDKQGEKQILLSDQVLIPEAISGKEGGTSTIAPVVLFQTSGYGIQETARKMTKRSTRKIYVGQLQILIFGEEFAKEGLAKVLDHITRDHEYRRDFYVAVARGSKAQDILKVFTALEKTPATKLKSALDVSSKVWGETSAIKIDDLVSAIISKGKEAVVTGITLEGDRKFINKKQNAEKISAPVKQIYSNLAVFKKDKLVGWLNEQESIGYNYIQKNIKSTSVLLSCPKDNNKKITVELLNLKNETKVVMKNGKPVIHLNIKTEGVISDAQCSMDFTKPFSISQVEQLTNNKIQKSILLSVNTLQHKYKSDIFGFGEEVERKSPEYWEHVKNNWNEVFSGIPVHVQVKSKVRQMYKTSKSFLERMEE</sequence>
<reference evidence="11 12" key="1">
    <citation type="submission" date="2019-12" db="EMBL/GenBank/DDBJ databases">
        <title>Whole-genome analyses of novel actinobacteria.</title>
        <authorList>
            <person name="Sahin N."/>
            <person name="Saygin H."/>
        </authorList>
    </citation>
    <scope>NUCLEOTIDE SEQUENCE [LARGE SCALE GENOMIC DNA]</scope>
    <source>
        <strain evidence="11 12">KC615</strain>
    </source>
</reference>
<evidence type="ECO:0000256" key="7">
    <source>
        <dbReference type="ARBA" id="ARBA00023288"/>
    </source>
</evidence>
<evidence type="ECO:0000259" key="9">
    <source>
        <dbReference type="Pfam" id="PF05504"/>
    </source>
</evidence>
<dbReference type="InterPro" id="IPR038501">
    <property type="entry name" value="Spore_GerAC_C_sf"/>
</dbReference>
<dbReference type="InterPro" id="IPR057336">
    <property type="entry name" value="GerAC_N"/>
</dbReference>
<dbReference type="RefSeq" id="WP_160800686.1">
    <property type="nucleotide sequence ID" value="NZ_WUUL01000003.1"/>
</dbReference>
<dbReference type="Proteomes" id="UP000430692">
    <property type="component" value="Unassembled WGS sequence"/>
</dbReference>
<keyword evidence="8" id="KW-0812">Transmembrane</keyword>
<gene>
    <name evidence="11" type="ORF">GSM42_06240</name>
</gene>
<evidence type="ECO:0000256" key="5">
    <source>
        <dbReference type="ARBA" id="ARBA00023136"/>
    </source>
</evidence>
<dbReference type="InterPro" id="IPR008844">
    <property type="entry name" value="Spore_GerAC-like"/>
</dbReference>
<feature type="domain" description="Spore germination protein N-terminal" evidence="10">
    <location>
        <begin position="25"/>
        <end position="201"/>
    </location>
</feature>
<proteinExistence type="inferred from homology"/>
<protein>
    <submittedName>
        <fullName evidence="11">Ger(X)C family spore germination protein</fullName>
    </submittedName>
</protein>
<evidence type="ECO:0000313" key="11">
    <source>
        <dbReference type="EMBL" id="MXQ53335.1"/>
    </source>
</evidence>
<name>A0A6I4VT06_9BACL</name>